<feature type="compositionally biased region" description="Basic and acidic residues" evidence="19">
    <location>
        <begin position="777"/>
        <end position="794"/>
    </location>
</feature>
<dbReference type="Pfam" id="PF10150">
    <property type="entry name" value="RNase_E_G"/>
    <property type="match status" value="1"/>
</dbReference>
<dbReference type="Pfam" id="PF20833">
    <property type="entry name" value="RNase_E_G_Thio"/>
    <property type="match status" value="1"/>
</dbReference>
<feature type="compositionally biased region" description="Basic and acidic residues" evidence="19">
    <location>
        <begin position="1100"/>
        <end position="1109"/>
    </location>
</feature>
<evidence type="ECO:0000256" key="3">
    <source>
        <dbReference type="ARBA" id="ARBA00005663"/>
    </source>
</evidence>
<keyword evidence="10" id="KW-0540">Nuclease</keyword>
<evidence type="ECO:0000256" key="10">
    <source>
        <dbReference type="ARBA" id="ARBA00022722"/>
    </source>
</evidence>
<dbReference type="GO" id="GO:0046872">
    <property type="term" value="F:metal ion binding"/>
    <property type="evidence" value="ECO:0007669"/>
    <property type="project" value="UniProtKB-KW"/>
</dbReference>
<feature type="compositionally biased region" description="Basic and acidic residues" evidence="19">
    <location>
        <begin position="720"/>
        <end position="766"/>
    </location>
</feature>
<dbReference type="Gene3D" id="3.40.1260.20">
    <property type="entry name" value="Ribonuclease E, catalytic domain"/>
    <property type="match status" value="1"/>
</dbReference>
<dbReference type="GO" id="GO:0004540">
    <property type="term" value="F:RNA nuclease activity"/>
    <property type="evidence" value="ECO:0007669"/>
    <property type="project" value="InterPro"/>
</dbReference>
<evidence type="ECO:0000256" key="6">
    <source>
        <dbReference type="ARBA" id="ARBA00022490"/>
    </source>
</evidence>
<reference evidence="21 22" key="1">
    <citation type="submission" date="2017-08" db="EMBL/GenBank/DDBJ databases">
        <title>Reclassification of Bisgaard taxon 37 and 44.</title>
        <authorList>
            <person name="Christensen H."/>
        </authorList>
    </citation>
    <scope>NUCLEOTIDE SEQUENCE [LARGE SCALE GENOMIC DNA]</scope>
    <source>
        <strain evidence="21 22">EEAB3T1</strain>
    </source>
</reference>
<keyword evidence="18" id="KW-0175">Coiled coil</keyword>
<feature type="domain" description="S1 motif" evidence="20">
    <location>
        <begin position="39"/>
        <end position="114"/>
    </location>
</feature>
<dbReference type="NCBIfam" id="TIGR00757">
    <property type="entry name" value="RNaseEG"/>
    <property type="match status" value="1"/>
</dbReference>
<dbReference type="PROSITE" id="PS50126">
    <property type="entry name" value="S1"/>
    <property type="match status" value="1"/>
</dbReference>
<evidence type="ECO:0000256" key="1">
    <source>
        <dbReference type="ARBA" id="ARBA00001946"/>
    </source>
</evidence>
<dbReference type="GO" id="GO:0005737">
    <property type="term" value="C:cytoplasm"/>
    <property type="evidence" value="ECO:0007669"/>
    <property type="project" value="UniProtKB-SubCell"/>
</dbReference>
<feature type="region of interest" description="Disordered" evidence="19">
    <location>
        <begin position="1100"/>
        <end position="1135"/>
    </location>
</feature>
<keyword evidence="16" id="KW-0694">RNA-binding</keyword>
<gene>
    <name evidence="21" type="ORF">CKF59_05110</name>
</gene>
<keyword evidence="22" id="KW-1185">Reference proteome</keyword>
<name>A0A3A1YBV4_9GAMM</name>
<sequence>MKKMLINATQEEEVRIALVDDKELLDLDIEQRRNDNKKSNIYIGKISRIESSLEACFVDYGEGRDGFLPFKDIHESYFLRKGSEIKDRLEVGQKLIVQVAREERGNKGAALTTYIAIASTFLVLMPNSPEVDGISRRLSASDRDNLRAKLAELNVPEGQGLIVRTAGVGCSSEELKYDLKILHFIWDKIQEYAEQHDEVGILHHESETIIRVIRDYLTKDVGEIVVDSQEAYEKAEHYLRLVRPKSKPILTLFRPDKSKSLGLFAAYDIERQIDTAFERTVKLKSGGAIVIDTTEALTAIDVNSSRFTQGGDIESTALYTNLEAAEEIARQLKIRDLGGLIVIDFIDMSHSANQKKVEEKMRQATADDRARIQTSRISKFGLMEVSRQRIRGSIAESNNHLCPRCNGTGFIRDNESLSLHILRQIVEEVNKRTGRLAKLHVVVPNVIAAYLLNEKREDLTKIQQTNNVEIIVVPDADMQTPHFEIHRVRRGDQVKDKVSYFLVDHYQEVNRLNQRKQNAKEKNEEKSLPHNLSSVPDAYVEKTFESRLGKADFIQEALEREEKEKTFVGRIKRWFVNLFTFKKKESSEEVSGEDKQELRRRKRRKRENNNVNQETQEAKDSKSTSNNADSEKQLSKRQQRRLLREQKANARANEENEVAKTDKETGADNSNEKKAKVLADGHITEEVFTSNKERKRKAKKVIEKSRGDINPAEIKAQVEAQEKEANKQEDKVAPTIEKSHQEAKTLVSKAEEAKTNVKAETEEKSESLLTKAKTKARVVENDSSKEESRKEKRKKVVDVSERYVLRNQEFALDKDTYATWLEEDKEQVTLPSSYEVLATDSEEFGFSRKKDKAFEPSNRLNSYMKVAEGKALNSEDYVQEVKTKHEIIVKTELSPEEKVTKLRKIVFQAPQPCVNFKHSYKEIQQAKRALREQRAKLIKLQNQEEKRNKGAVKSVPVGSIPGKLKNSNKDVLESATKVKESSISKNLRSVVNTIHTPLEITSINSNVAKEILESKTPEVTKEQESNSLASAKVKTQVKDVHNLQTSTSKSHKEVGVSEVKAKTEVVVNQPAQEQTRELVSPLKTVVEIRTDNLEKTAQKAEIQKSEAQRTEVQNSLSQKEGQSEEKIQTVSSKPAETSQKTNLFANLEVGANEDLQYLKQALEAKYNEYCADKDFGQEFNIQSAEEAKSESLTSYPTYKKLVSEYSVKKKDEVVATIENIRDSFVEIMVDALMSRTTYLGAFFNTYLIELVRDKENITTEFYEKELEFYNHYLVIIDEQFRFEQGEALKNFNQAFVKAWFLYKELVNLYPELVLHVRVHYFVEEQYILYLKRLAAQNQSVALASNPFADVLQVERNRKVEDSFIGVGVDDSFHPFYRGHDK</sequence>
<dbReference type="GO" id="GO:0008033">
    <property type="term" value="P:tRNA processing"/>
    <property type="evidence" value="ECO:0007669"/>
    <property type="project" value="UniProtKB-KW"/>
</dbReference>
<accession>A0A3A1YBV4</accession>
<evidence type="ECO:0000256" key="15">
    <source>
        <dbReference type="ARBA" id="ARBA00022842"/>
    </source>
</evidence>
<dbReference type="GO" id="GO:0004519">
    <property type="term" value="F:endonuclease activity"/>
    <property type="evidence" value="ECO:0007669"/>
    <property type="project" value="UniProtKB-KW"/>
</dbReference>
<feature type="compositionally biased region" description="Basic and acidic residues" evidence="19">
    <location>
        <begin position="518"/>
        <end position="528"/>
    </location>
</feature>
<evidence type="ECO:0000256" key="17">
    <source>
        <dbReference type="ARBA" id="ARBA00023136"/>
    </source>
</evidence>
<comment type="cofactor">
    <cofactor evidence="1">
        <name>Mg(2+)</name>
        <dbReference type="ChEBI" id="CHEBI:18420"/>
    </cofactor>
</comment>
<dbReference type="RefSeq" id="WP_119534890.1">
    <property type="nucleotide sequence ID" value="NZ_NRJF01000140.1"/>
</dbReference>
<evidence type="ECO:0000256" key="13">
    <source>
        <dbReference type="ARBA" id="ARBA00022759"/>
    </source>
</evidence>
<keyword evidence="14" id="KW-0378">Hydrolase</keyword>
<feature type="compositionally biased region" description="Basic and acidic residues" evidence="19">
    <location>
        <begin position="586"/>
        <end position="597"/>
    </location>
</feature>
<evidence type="ECO:0000256" key="18">
    <source>
        <dbReference type="SAM" id="Coils"/>
    </source>
</evidence>
<dbReference type="InterPro" id="IPR004659">
    <property type="entry name" value="RNase_E/G"/>
</dbReference>
<dbReference type="GO" id="GO:0016787">
    <property type="term" value="F:hydrolase activity"/>
    <property type="evidence" value="ECO:0007669"/>
    <property type="project" value="UniProtKB-KW"/>
</dbReference>
<dbReference type="InterPro" id="IPR019307">
    <property type="entry name" value="RNA-bd_AU-1/RNase_E/G"/>
</dbReference>
<feature type="compositionally biased region" description="Basic and acidic residues" evidence="19">
    <location>
        <begin position="642"/>
        <end position="681"/>
    </location>
</feature>
<dbReference type="SUPFAM" id="SSF50249">
    <property type="entry name" value="Nucleic acid-binding proteins"/>
    <property type="match status" value="1"/>
</dbReference>
<dbReference type="Gene3D" id="2.40.50.140">
    <property type="entry name" value="Nucleic acid-binding proteins"/>
    <property type="match status" value="1"/>
</dbReference>
<feature type="region of interest" description="Disordered" evidence="19">
    <location>
        <begin position="514"/>
        <end position="534"/>
    </location>
</feature>
<feature type="region of interest" description="Disordered" evidence="19">
    <location>
        <begin position="717"/>
        <end position="794"/>
    </location>
</feature>
<keyword evidence="17" id="KW-0472">Membrane</keyword>
<dbReference type="InterPro" id="IPR003029">
    <property type="entry name" value="S1_domain"/>
</dbReference>
<evidence type="ECO:0000313" key="21">
    <source>
        <dbReference type="EMBL" id="RIY34658.1"/>
    </source>
</evidence>
<evidence type="ECO:0000256" key="12">
    <source>
        <dbReference type="ARBA" id="ARBA00022730"/>
    </source>
</evidence>
<keyword evidence="7" id="KW-0997">Cell inner membrane</keyword>
<comment type="subcellular location">
    <subcellularLocation>
        <location evidence="2">Cytoplasm</location>
    </subcellularLocation>
</comment>
<dbReference type="SMART" id="SM00316">
    <property type="entry name" value="S1"/>
    <property type="match status" value="1"/>
</dbReference>
<evidence type="ECO:0000256" key="11">
    <source>
        <dbReference type="ARBA" id="ARBA00022723"/>
    </source>
</evidence>
<evidence type="ECO:0000256" key="16">
    <source>
        <dbReference type="ARBA" id="ARBA00022884"/>
    </source>
</evidence>
<keyword evidence="9" id="KW-0819">tRNA processing</keyword>
<evidence type="ECO:0000313" key="22">
    <source>
        <dbReference type="Proteomes" id="UP000265964"/>
    </source>
</evidence>
<evidence type="ECO:0000256" key="8">
    <source>
        <dbReference type="ARBA" id="ARBA00022552"/>
    </source>
</evidence>
<dbReference type="PANTHER" id="PTHR30001:SF1">
    <property type="entry name" value="RIBONUCLEASE E_G-LIKE PROTEIN, CHLOROPLASTIC"/>
    <property type="match status" value="1"/>
</dbReference>
<comment type="similarity">
    <text evidence="3">Belongs to the RNase E/G family. RNase G subfamily.</text>
</comment>
<evidence type="ECO:0000256" key="2">
    <source>
        <dbReference type="ARBA" id="ARBA00004496"/>
    </source>
</evidence>
<keyword evidence="11" id="KW-0479">Metal-binding</keyword>
<feature type="coiled-coil region" evidence="18">
    <location>
        <begin position="920"/>
        <end position="947"/>
    </location>
</feature>
<dbReference type="GO" id="GO:0019843">
    <property type="term" value="F:rRNA binding"/>
    <property type="evidence" value="ECO:0007669"/>
    <property type="project" value="UniProtKB-KW"/>
</dbReference>
<dbReference type="GO" id="GO:0006364">
    <property type="term" value="P:rRNA processing"/>
    <property type="evidence" value="ECO:0007669"/>
    <property type="project" value="UniProtKB-KW"/>
</dbReference>
<dbReference type="Proteomes" id="UP000265964">
    <property type="component" value="Unassembled WGS sequence"/>
</dbReference>
<feature type="compositionally biased region" description="Polar residues" evidence="19">
    <location>
        <begin position="1110"/>
        <end position="1120"/>
    </location>
</feature>
<evidence type="ECO:0000256" key="9">
    <source>
        <dbReference type="ARBA" id="ARBA00022694"/>
    </source>
</evidence>
<protein>
    <recommendedName>
        <fullName evidence="4">Ribonuclease G</fullName>
    </recommendedName>
</protein>
<dbReference type="EMBL" id="NRJF01000140">
    <property type="protein sequence ID" value="RIY34658.1"/>
    <property type="molecule type" value="Genomic_DNA"/>
</dbReference>
<evidence type="ECO:0000256" key="7">
    <source>
        <dbReference type="ARBA" id="ARBA00022519"/>
    </source>
</evidence>
<organism evidence="21 22">
    <name type="scientific">Psittacicella gerlachiana</name>
    <dbReference type="NCBI Taxonomy" id="2028574"/>
    <lineage>
        <taxon>Bacteria</taxon>
        <taxon>Pseudomonadati</taxon>
        <taxon>Pseudomonadota</taxon>
        <taxon>Gammaproteobacteria</taxon>
        <taxon>Pasteurellales</taxon>
        <taxon>Psittacicellaceae</taxon>
        <taxon>Psittacicella</taxon>
    </lineage>
</organism>
<dbReference type="InterPro" id="IPR048583">
    <property type="entry name" value="RNase_E_G_thioredoxin-like"/>
</dbReference>
<evidence type="ECO:0000256" key="19">
    <source>
        <dbReference type="SAM" id="MobiDB-lite"/>
    </source>
</evidence>
<dbReference type="Pfam" id="PF00575">
    <property type="entry name" value="S1"/>
    <property type="match status" value="1"/>
</dbReference>
<dbReference type="CDD" id="cd04453">
    <property type="entry name" value="S1_RNase_E"/>
    <property type="match status" value="1"/>
</dbReference>
<keyword evidence="13" id="KW-0255">Endonuclease</keyword>
<dbReference type="OrthoDB" id="9804278at2"/>
<feature type="region of interest" description="Disordered" evidence="19">
    <location>
        <begin position="1016"/>
        <end position="1056"/>
    </location>
</feature>
<evidence type="ECO:0000259" key="20">
    <source>
        <dbReference type="PROSITE" id="PS50126"/>
    </source>
</evidence>
<proteinExistence type="inferred from homology"/>
<dbReference type="InterPro" id="IPR012340">
    <property type="entry name" value="NA-bd_OB-fold"/>
</dbReference>
<evidence type="ECO:0000256" key="14">
    <source>
        <dbReference type="ARBA" id="ARBA00022801"/>
    </source>
</evidence>
<evidence type="ECO:0000256" key="5">
    <source>
        <dbReference type="ARBA" id="ARBA00022475"/>
    </source>
</evidence>
<keyword evidence="15" id="KW-0460">Magnesium</keyword>
<keyword evidence="12" id="KW-0699">rRNA-binding</keyword>
<keyword evidence="8" id="KW-0698">rRNA processing</keyword>
<feature type="region of interest" description="Disordered" evidence="19">
    <location>
        <begin position="586"/>
        <end position="681"/>
    </location>
</feature>
<dbReference type="PANTHER" id="PTHR30001">
    <property type="entry name" value="RIBONUCLEASE"/>
    <property type="match status" value="1"/>
</dbReference>
<evidence type="ECO:0000256" key="4">
    <source>
        <dbReference type="ARBA" id="ARBA00017719"/>
    </source>
</evidence>
<comment type="caution">
    <text evidence="21">The sequence shown here is derived from an EMBL/GenBank/DDBJ whole genome shotgun (WGS) entry which is preliminary data.</text>
</comment>
<keyword evidence="5" id="KW-1003">Cell membrane</keyword>
<keyword evidence="6" id="KW-0963">Cytoplasm</keyword>